<feature type="transmembrane region" description="Helical" evidence="2">
    <location>
        <begin position="288"/>
        <end position="308"/>
    </location>
</feature>
<dbReference type="AlphaFoldDB" id="A0A2D0N134"/>
<feature type="transmembrane region" description="Helical" evidence="2">
    <location>
        <begin position="328"/>
        <end position="349"/>
    </location>
</feature>
<reference evidence="3 4" key="1">
    <citation type="submission" date="2017-10" db="EMBL/GenBank/DDBJ databases">
        <title>The draft genome sequence of Lewinella nigricans NBRC 102662.</title>
        <authorList>
            <person name="Wang K."/>
        </authorList>
    </citation>
    <scope>NUCLEOTIDE SEQUENCE [LARGE SCALE GENOMIC DNA]</scope>
    <source>
        <strain evidence="3 4">NBRC 102662</strain>
    </source>
</reference>
<organism evidence="3 4">
    <name type="scientific">Flavilitoribacter nigricans (strain ATCC 23147 / DSM 23189 / NBRC 102662 / NCIMB 1420 / SS-2)</name>
    <name type="common">Lewinella nigricans</name>
    <dbReference type="NCBI Taxonomy" id="1122177"/>
    <lineage>
        <taxon>Bacteria</taxon>
        <taxon>Pseudomonadati</taxon>
        <taxon>Bacteroidota</taxon>
        <taxon>Saprospiria</taxon>
        <taxon>Saprospirales</taxon>
        <taxon>Lewinellaceae</taxon>
        <taxon>Flavilitoribacter</taxon>
    </lineage>
</organism>
<dbReference type="Proteomes" id="UP000223913">
    <property type="component" value="Unassembled WGS sequence"/>
</dbReference>
<feature type="coiled-coil region" evidence="1">
    <location>
        <begin position="94"/>
        <end position="144"/>
    </location>
</feature>
<keyword evidence="2" id="KW-0812">Transmembrane</keyword>
<keyword evidence="4" id="KW-1185">Reference proteome</keyword>
<comment type="caution">
    <text evidence="3">The sequence shown here is derived from an EMBL/GenBank/DDBJ whole genome shotgun (WGS) entry which is preliminary data.</text>
</comment>
<keyword evidence="2" id="KW-0472">Membrane</keyword>
<keyword evidence="1" id="KW-0175">Coiled coil</keyword>
<feature type="transmembrane region" description="Helical" evidence="2">
    <location>
        <begin position="408"/>
        <end position="434"/>
    </location>
</feature>
<keyword evidence="2" id="KW-1133">Transmembrane helix</keyword>
<gene>
    <name evidence="3" type="ORF">CRP01_33445</name>
</gene>
<feature type="transmembrane region" description="Helical" evidence="2">
    <location>
        <begin position="361"/>
        <end position="379"/>
    </location>
</feature>
<protein>
    <submittedName>
        <fullName evidence="3">Uncharacterized protein</fullName>
    </submittedName>
</protein>
<evidence type="ECO:0000313" key="3">
    <source>
        <dbReference type="EMBL" id="PHN02241.1"/>
    </source>
</evidence>
<evidence type="ECO:0000256" key="1">
    <source>
        <dbReference type="SAM" id="Coils"/>
    </source>
</evidence>
<evidence type="ECO:0000256" key="2">
    <source>
        <dbReference type="SAM" id="Phobius"/>
    </source>
</evidence>
<evidence type="ECO:0000313" key="4">
    <source>
        <dbReference type="Proteomes" id="UP000223913"/>
    </source>
</evidence>
<proteinExistence type="predicted"/>
<sequence length="555" mass="64160">MEDSQVLLPGDGDDSLYEHDILKKYFGPVDDIIGAIHREVYGNAEDAPAYQKGFKDGYQLIDDIQSATRAIESQFEYYVTILNERLENIRKFEMVQAKMHIEKLQRELDRLINDLDPGRADSVIALARAKIRQVEADIRSLVKRLDTGQFMDDHQRAWTDYLDKEFHLIETSFQEGMQLQANLKLEMEGMRRVLADHLRAPDTRLTVEKIKELKAVLQQFPVIESAFNQDPDENRSTFWWSRLSNADNLSYYEGYAELLQEISDKLEKIRTKILDSQPFIDSPWHTRLYFFLAFFIFFGEFYLVYNFLADLLNFNIGRGIGLSSDQVFAILFSMAYPLGVGMLFKAAIAYAKNKTTFKRRLFSSVGLVLIAFSILMISIPNGINVLSKSLQGDARETLQNLFGGPEIIAVQAIAMIGFLATLTLLFALVGANLLQEAIYMSKQRYHLTGKLMKSLKKNGFYQYLEGQLQQEKAKIEALKQEKSRLEQELSKQEGRYRFHEAPMGLINTKASIKETVVHRYRHGFEVGRSQRLMKIKEDQYLIYRMKTTNHNQKFN</sequence>
<dbReference type="EMBL" id="PDUD01000043">
    <property type="protein sequence ID" value="PHN02241.1"/>
    <property type="molecule type" value="Genomic_DNA"/>
</dbReference>
<feature type="coiled-coil region" evidence="1">
    <location>
        <begin position="461"/>
        <end position="495"/>
    </location>
</feature>
<accession>A0A2D0N134</accession>
<name>A0A2D0N134_FLAN2</name>